<dbReference type="AlphaFoldDB" id="A0A7Y4JUZ8"/>
<dbReference type="Proteomes" id="UP000528460">
    <property type="component" value="Unassembled WGS sequence"/>
</dbReference>
<protein>
    <submittedName>
        <fullName evidence="1">Uncharacterized protein</fullName>
    </submittedName>
</protein>
<reference evidence="1 2" key="1">
    <citation type="submission" date="2020-05" db="EMBL/GenBank/DDBJ databases">
        <authorList>
            <person name="Whitworth D."/>
        </authorList>
    </citation>
    <scope>NUCLEOTIDE SEQUENCE [LARGE SCALE GENOMIC DNA]</scope>
    <source>
        <strain evidence="1 2">CA046A</strain>
    </source>
</reference>
<dbReference type="RefSeq" id="WP_171416938.1">
    <property type="nucleotide sequence ID" value="NZ_JABFJW010000157.1"/>
</dbReference>
<evidence type="ECO:0000313" key="2">
    <source>
        <dbReference type="Proteomes" id="UP000528460"/>
    </source>
</evidence>
<dbReference type="EMBL" id="JABFJW010000157">
    <property type="protein sequence ID" value="NOK11388.1"/>
    <property type="molecule type" value="Genomic_DNA"/>
</dbReference>
<sequence>MNFRLPSNAGYDTLEGVILRPMRIHEEPCLLLELRNTGSAFTPDGVSADKAVEAHAFRLSQVVVLRDRMDELLDQLHHWQLTQEDFSVDLEPEGHEATCTVEVGMRDDMECGPFKPAFTLYYSSVKTRVEVTFVVDPSCLLEWAETLEQALGPSAPKRSRPPISSR</sequence>
<organism evidence="1 2">
    <name type="scientific">Corallococcus exercitus</name>
    <dbReference type="NCBI Taxonomy" id="2316736"/>
    <lineage>
        <taxon>Bacteria</taxon>
        <taxon>Pseudomonadati</taxon>
        <taxon>Myxococcota</taxon>
        <taxon>Myxococcia</taxon>
        <taxon>Myxococcales</taxon>
        <taxon>Cystobacterineae</taxon>
        <taxon>Myxococcaceae</taxon>
        <taxon>Corallococcus</taxon>
    </lineage>
</organism>
<evidence type="ECO:0000313" key="1">
    <source>
        <dbReference type="EMBL" id="NOK11388.1"/>
    </source>
</evidence>
<comment type="caution">
    <text evidence="1">The sequence shown here is derived from an EMBL/GenBank/DDBJ whole genome shotgun (WGS) entry which is preliminary data.</text>
</comment>
<gene>
    <name evidence="1" type="ORF">HNS30_20295</name>
</gene>
<proteinExistence type="predicted"/>
<name>A0A7Y4JUZ8_9BACT</name>
<accession>A0A7Y4JUZ8</accession>